<evidence type="ECO:0000313" key="5">
    <source>
        <dbReference type="Proteomes" id="UP000030905"/>
    </source>
</evidence>
<evidence type="ECO:0000259" key="1">
    <source>
        <dbReference type="Pfam" id="PF09989"/>
    </source>
</evidence>
<dbReference type="PANTHER" id="PTHR32329">
    <property type="entry name" value="BIFUNCTIONAL PROTEIN [INCLUDES 2-HYDROXYACYL-COA DEHYDRATASE (N-TER) AND ITS ACTIVATOR DOMAIN (C_TERM)-RELATED"/>
    <property type="match status" value="1"/>
</dbReference>
<proteinExistence type="predicted"/>
<dbReference type="Pfam" id="PF09989">
    <property type="entry name" value="DUF2229"/>
    <property type="match status" value="1"/>
</dbReference>
<dbReference type="InterPro" id="IPR051805">
    <property type="entry name" value="Dehydratase_Activator_Redct"/>
</dbReference>
<dbReference type="AlphaFoldDB" id="A0A0H3JA90"/>
<dbReference type="RefSeq" id="WP_003446827.1">
    <property type="nucleotide sequence ID" value="NZ_ANZB01000012.1"/>
</dbReference>
<evidence type="ECO:0000313" key="2">
    <source>
        <dbReference type="EMBL" id="AJA53331.1"/>
    </source>
</evidence>
<dbReference type="PATRIC" id="fig|1262449.3.peg.3166"/>
<sequence>MRIGVPRGLLYYKYYPFINNFFNELGEEIVISQDTNRDILDLGVKFSVDDACLPVKIFHGHVASLKDKCDYVFIPRFMETDRGQSICPKFCGLPEMVKNSIPDMPKIITESIYGLSDKKLWDFSKKLGRKLNKNRKQIERAFIDSLNIQKSFDIGKNDKNYKVKIALVGHPYNIYDSFINMDIVKKLNEMNIGVITEEYVEKEDIDSEVNKLFKKPFWTFARNSYGFAAHVGHNKEVNGIIYISSFACGIDSVVIELIKDSLNDFPILVLKVDEQTGEAGVETRIEAFTDMLERRCS</sequence>
<dbReference type="Proteomes" id="UP000030905">
    <property type="component" value="Chromosome"/>
</dbReference>
<accession>A0A0H3JA90</accession>
<reference evidence="2 5" key="1">
    <citation type="journal article" date="2015" name="Genome Announc.">
        <title>Complete Genome Sequence of the Nitrogen-Fixing and Solvent-Producing Clostridium pasteurianum DSM 525.</title>
        <authorList>
            <person name="Poehlein A."/>
            <person name="Grosse-Honebrink A."/>
            <person name="Zhang Y."/>
            <person name="Minton N.P."/>
            <person name="Daniel R."/>
        </authorList>
    </citation>
    <scope>NUCLEOTIDE SEQUENCE [LARGE SCALE GENOMIC DNA]</scope>
    <source>
        <strain evidence="2">DSM 525</strain>
        <strain evidence="5">DSM 525 / ATCC 6013</strain>
    </source>
</reference>
<protein>
    <recommendedName>
        <fullName evidence="1">DUF2229 domain-containing protein</fullName>
    </recommendedName>
</protein>
<keyword evidence="5" id="KW-1185">Reference proteome</keyword>
<dbReference type="Gene3D" id="3.40.50.11900">
    <property type="match status" value="1"/>
</dbReference>
<gene>
    <name evidence="2" type="ORF">CLPA_c32770</name>
    <name evidence="3" type="ORF">CP6013_03903</name>
</gene>
<organism evidence="2 5">
    <name type="scientific">Clostridium pasteurianum DSM 525 = ATCC 6013</name>
    <dbReference type="NCBI Taxonomy" id="1262449"/>
    <lineage>
        <taxon>Bacteria</taxon>
        <taxon>Bacillati</taxon>
        <taxon>Bacillota</taxon>
        <taxon>Clostridia</taxon>
        <taxon>Eubacteriales</taxon>
        <taxon>Clostridiaceae</taxon>
        <taxon>Clostridium</taxon>
    </lineage>
</organism>
<dbReference type="EMBL" id="JPGY02000001">
    <property type="protein sequence ID" value="KRU14644.1"/>
    <property type="molecule type" value="Genomic_DNA"/>
</dbReference>
<dbReference type="EMBL" id="CP009268">
    <property type="protein sequence ID" value="AJA53331.1"/>
    <property type="molecule type" value="Genomic_DNA"/>
</dbReference>
<feature type="domain" description="DUF2229" evidence="1">
    <location>
        <begin position="2"/>
        <end position="199"/>
    </location>
</feature>
<dbReference type="eggNOG" id="COG3580">
    <property type="taxonomic scope" value="Bacteria"/>
</dbReference>
<evidence type="ECO:0000313" key="3">
    <source>
        <dbReference type="EMBL" id="KRU14644.1"/>
    </source>
</evidence>
<reference evidence="3 4" key="3">
    <citation type="journal article" name="Genome Announc.">
        <title>Improved Draft Genome Sequence of Clostridium pasteurianum Strain ATCC 6013 (DSM 525) Using a Hybrid Next-Generation Sequencing Approach.</title>
        <authorList>
            <person name="Pyne M.E."/>
            <person name="Utturkar S."/>
            <person name="Brown S.D."/>
            <person name="Moo-Young M."/>
            <person name="Chung D.A."/>
            <person name="Chou C.P."/>
        </authorList>
    </citation>
    <scope>NUCLEOTIDE SEQUENCE [LARGE SCALE GENOMIC DNA]</scope>
    <source>
        <strain evidence="3 4">ATCC 6013</strain>
    </source>
</reference>
<dbReference type="Proteomes" id="UP000028042">
    <property type="component" value="Unassembled WGS sequence"/>
</dbReference>
<dbReference type="GeneID" id="93075382"/>
<reference evidence="3" key="2">
    <citation type="submission" date="2015-10" db="EMBL/GenBank/DDBJ databases">
        <title>Improved Draft Genome Sequence of Clostridium pasteurianum Strain ATCC 6013 (DSM 525) Using a Hybrid Next-Generation Sequencing Approach.</title>
        <authorList>
            <person name="Pyne M.E."/>
            <person name="Utturkar S.M."/>
            <person name="Brown S.D."/>
            <person name="Moo-Young M."/>
            <person name="Chung D.A."/>
            <person name="Chou P.C."/>
        </authorList>
    </citation>
    <scope>NUCLEOTIDE SEQUENCE</scope>
    <source>
        <strain evidence="3">ATCC 6013</strain>
    </source>
</reference>
<name>A0A0H3JA90_CLOPA</name>
<evidence type="ECO:0000313" key="4">
    <source>
        <dbReference type="Proteomes" id="UP000028042"/>
    </source>
</evidence>
<dbReference type="KEGG" id="cpat:CLPA_c32770"/>
<dbReference type="KEGG" id="cpae:CPAST_c32770"/>
<dbReference type="InterPro" id="IPR018709">
    <property type="entry name" value="CoA_activase_DUF2229"/>
</dbReference>
<dbReference type="PANTHER" id="PTHR32329:SF2">
    <property type="entry name" value="BIFUNCTIONAL PROTEIN [INCLUDES 2-HYDROXYACYL-COA DEHYDRATASE (N-TER) AND ITS ACTIVATOR DOMAIN (C_TERM)"/>
    <property type="match status" value="1"/>
</dbReference>